<dbReference type="Proteomes" id="UP001233999">
    <property type="component" value="Unassembled WGS sequence"/>
</dbReference>
<evidence type="ECO:0008006" key="6">
    <source>
        <dbReference type="Google" id="ProtNLM"/>
    </source>
</evidence>
<feature type="domain" description="PRMT5 TIM barrel" evidence="3">
    <location>
        <begin position="4"/>
        <end position="249"/>
    </location>
</feature>
<dbReference type="PANTHER" id="PTHR10738">
    <property type="entry name" value="PROTEIN ARGININE N-METHYLTRANSFERASE 5"/>
    <property type="match status" value="1"/>
</dbReference>
<proteinExistence type="predicted"/>
<feature type="non-terminal residue" evidence="4">
    <location>
        <position position="1"/>
    </location>
</feature>
<dbReference type="EMBL" id="JASPKZ010008971">
    <property type="protein sequence ID" value="KAJ9578127.1"/>
    <property type="molecule type" value="Genomic_DNA"/>
</dbReference>
<dbReference type="Pfam" id="PF05185">
    <property type="entry name" value="PRMT5"/>
    <property type="match status" value="1"/>
</dbReference>
<feature type="domain" description="PRMT5 arginine-N-methyltransferase" evidence="2">
    <location>
        <begin position="260"/>
        <end position="321"/>
    </location>
</feature>
<dbReference type="InterPro" id="IPR029063">
    <property type="entry name" value="SAM-dependent_MTases_sf"/>
</dbReference>
<evidence type="ECO:0000259" key="3">
    <source>
        <dbReference type="Pfam" id="PF17285"/>
    </source>
</evidence>
<gene>
    <name evidence="4" type="ORF">L9F63_025012</name>
</gene>
<dbReference type="Gene3D" id="3.20.20.150">
    <property type="entry name" value="Divalent-metal-dependent TIM barrel enzymes"/>
    <property type="match status" value="1"/>
</dbReference>
<dbReference type="GO" id="GO:0006355">
    <property type="term" value="P:regulation of DNA-templated transcription"/>
    <property type="evidence" value="ECO:0007669"/>
    <property type="project" value="TreeGrafter"/>
</dbReference>
<dbReference type="GO" id="GO:0005829">
    <property type="term" value="C:cytosol"/>
    <property type="evidence" value="ECO:0007669"/>
    <property type="project" value="TreeGrafter"/>
</dbReference>
<evidence type="ECO:0000259" key="2">
    <source>
        <dbReference type="Pfam" id="PF05185"/>
    </source>
</evidence>
<dbReference type="InterPro" id="IPR025799">
    <property type="entry name" value="Arg_MeTrfase"/>
</dbReference>
<dbReference type="Pfam" id="PF17285">
    <property type="entry name" value="PRMT5_TIM"/>
    <property type="match status" value="1"/>
</dbReference>
<dbReference type="InterPro" id="IPR035247">
    <property type="entry name" value="PRMT5_TIM"/>
</dbReference>
<accession>A0AAD8E698</accession>
<organism evidence="4 5">
    <name type="scientific">Diploptera punctata</name>
    <name type="common">Pacific beetle cockroach</name>
    <dbReference type="NCBI Taxonomy" id="6984"/>
    <lineage>
        <taxon>Eukaryota</taxon>
        <taxon>Metazoa</taxon>
        <taxon>Ecdysozoa</taxon>
        <taxon>Arthropoda</taxon>
        <taxon>Hexapoda</taxon>
        <taxon>Insecta</taxon>
        <taxon>Pterygota</taxon>
        <taxon>Neoptera</taxon>
        <taxon>Polyneoptera</taxon>
        <taxon>Dictyoptera</taxon>
        <taxon>Blattodea</taxon>
        <taxon>Blaberoidea</taxon>
        <taxon>Blaberidae</taxon>
        <taxon>Diplopterinae</taxon>
        <taxon>Diploptera</taxon>
    </lineage>
</organism>
<protein>
    <recommendedName>
        <fullName evidence="6">PRMT5 TIM barrel domain-containing protein</fullName>
    </recommendedName>
</protein>
<evidence type="ECO:0000256" key="1">
    <source>
        <dbReference type="ARBA" id="ARBA00022691"/>
    </source>
</evidence>
<dbReference type="PANTHER" id="PTHR10738:SF0">
    <property type="entry name" value="PROTEIN ARGININE N-METHYLTRANSFERASE 5"/>
    <property type="match status" value="1"/>
</dbReference>
<reference evidence="4" key="2">
    <citation type="submission" date="2023-05" db="EMBL/GenBank/DDBJ databases">
        <authorList>
            <person name="Fouks B."/>
        </authorList>
    </citation>
    <scope>NUCLEOTIDE SEQUENCE</scope>
    <source>
        <strain evidence="4">Stay&amp;Tobe</strain>
        <tissue evidence="4">Testes</tissue>
    </source>
</reference>
<dbReference type="GO" id="GO:0005634">
    <property type="term" value="C:nucleus"/>
    <property type="evidence" value="ECO:0007669"/>
    <property type="project" value="TreeGrafter"/>
</dbReference>
<sequence>MTSLVSQLFIQGFKREFLSGKSKDRPGAFTRSDLILAGSDWNNLIVGKLSPYINVDSEDPIVRKQSEEALNQELAYASHLGLPAIMFTLRGDNQINLARILHNKMQAGSTYQVWLHLPMESPAVAAAYNYENEEELKELNGGREQNTWEWWNTFRSVCNFEKKLGLALEMTADLPSEEEISRWVGEPIKCLMLSTSLFVTNKKGYPVLLRPHQNLIKSMANLDVQVVVRGAIRHGCSKYYQQYLDHLWQSTSLTDPLVAYARGYEDYLQCPLQPLMDNLESQTYEVFEKDPVKYNEYQRAIYSALLDKIPFEEKEAKVLMIFFPHRK</sequence>
<name>A0AAD8E698_DIPPU</name>
<evidence type="ECO:0000313" key="5">
    <source>
        <dbReference type="Proteomes" id="UP001233999"/>
    </source>
</evidence>
<dbReference type="Gene3D" id="3.40.50.150">
    <property type="entry name" value="Vaccinia Virus protein VP39"/>
    <property type="match status" value="1"/>
</dbReference>
<dbReference type="FunFam" id="3.20.20.150:FF:000008">
    <property type="entry name" value="Protein arginine N-methyltransferase 5"/>
    <property type="match status" value="1"/>
</dbReference>
<keyword evidence="5" id="KW-1185">Reference proteome</keyword>
<dbReference type="GO" id="GO:0016274">
    <property type="term" value="F:protein-arginine N-methyltransferase activity"/>
    <property type="evidence" value="ECO:0007669"/>
    <property type="project" value="InterPro"/>
</dbReference>
<dbReference type="AlphaFoldDB" id="A0AAD8E698"/>
<comment type="caution">
    <text evidence="4">The sequence shown here is derived from an EMBL/GenBank/DDBJ whole genome shotgun (WGS) entry which is preliminary data.</text>
</comment>
<reference evidence="4" key="1">
    <citation type="journal article" date="2023" name="IScience">
        <title>Live-bearing cockroach genome reveals convergent evolutionary mechanisms linked to viviparity in insects and beyond.</title>
        <authorList>
            <person name="Fouks B."/>
            <person name="Harrison M.C."/>
            <person name="Mikhailova A.A."/>
            <person name="Marchal E."/>
            <person name="English S."/>
            <person name="Carruthers M."/>
            <person name="Jennings E.C."/>
            <person name="Chiamaka E.L."/>
            <person name="Frigard R.A."/>
            <person name="Pippel M."/>
            <person name="Attardo G.M."/>
            <person name="Benoit J.B."/>
            <person name="Bornberg-Bauer E."/>
            <person name="Tobe S.S."/>
        </authorList>
    </citation>
    <scope>NUCLEOTIDE SEQUENCE</scope>
    <source>
        <strain evidence="4">Stay&amp;Tobe</strain>
    </source>
</reference>
<feature type="non-terminal residue" evidence="4">
    <location>
        <position position="327"/>
    </location>
</feature>
<keyword evidence="1" id="KW-0949">S-adenosyl-L-methionine</keyword>
<dbReference type="InterPro" id="IPR035075">
    <property type="entry name" value="PRMT5"/>
</dbReference>
<evidence type="ECO:0000313" key="4">
    <source>
        <dbReference type="EMBL" id="KAJ9578127.1"/>
    </source>
</evidence>